<keyword evidence="3" id="KW-0804">Transcription</keyword>
<name>A0A5S5C180_9BACL</name>
<dbReference type="AlphaFoldDB" id="A0A5S5C180"/>
<organism evidence="5 6">
    <name type="scientific">Paenibacillus methanolicus</name>
    <dbReference type="NCBI Taxonomy" id="582686"/>
    <lineage>
        <taxon>Bacteria</taxon>
        <taxon>Bacillati</taxon>
        <taxon>Bacillota</taxon>
        <taxon>Bacilli</taxon>
        <taxon>Bacillales</taxon>
        <taxon>Paenibacillaceae</taxon>
        <taxon>Paenibacillus</taxon>
    </lineage>
</organism>
<dbReference type="CDD" id="cd06170">
    <property type="entry name" value="LuxR_C_like"/>
    <property type="match status" value="1"/>
</dbReference>
<dbReference type="InterPro" id="IPR039420">
    <property type="entry name" value="WalR-like"/>
</dbReference>
<dbReference type="InterPro" id="IPR000792">
    <property type="entry name" value="Tscrpt_reg_LuxR_C"/>
</dbReference>
<accession>A0A5S5C180</accession>
<dbReference type="EMBL" id="VNHS01000007">
    <property type="protein sequence ID" value="TYP73047.1"/>
    <property type="molecule type" value="Genomic_DNA"/>
</dbReference>
<sequence>MFTEFDGSSQSPPLKAAADYELTVREVEILQLVAKGLRYKTIASKLNLSDGTVRNYASSAYIKLGVHNREEASQKALDIGIIH</sequence>
<dbReference type="PROSITE" id="PS50043">
    <property type="entry name" value="HTH_LUXR_2"/>
    <property type="match status" value="1"/>
</dbReference>
<evidence type="ECO:0000256" key="3">
    <source>
        <dbReference type="ARBA" id="ARBA00023163"/>
    </source>
</evidence>
<keyword evidence="1" id="KW-0805">Transcription regulation</keyword>
<dbReference type="GO" id="GO:0003677">
    <property type="term" value="F:DNA binding"/>
    <property type="evidence" value="ECO:0007669"/>
    <property type="project" value="UniProtKB-KW"/>
</dbReference>
<dbReference type="GO" id="GO:0006355">
    <property type="term" value="P:regulation of DNA-templated transcription"/>
    <property type="evidence" value="ECO:0007669"/>
    <property type="project" value="InterPro"/>
</dbReference>
<dbReference type="SUPFAM" id="SSF46894">
    <property type="entry name" value="C-terminal effector domain of the bipartite response regulators"/>
    <property type="match status" value="1"/>
</dbReference>
<evidence type="ECO:0000313" key="6">
    <source>
        <dbReference type="Proteomes" id="UP000323257"/>
    </source>
</evidence>
<dbReference type="PRINTS" id="PR00038">
    <property type="entry name" value="HTHLUXR"/>
</dbReference>
<keyword evidence="6" id="KW-1185">Reference proteome</keyword>
<proteinExistence type="predicted"/>
<feature type="domain" description="HTH luxR-type" evidence="4">
    <location>
        <begin position="15"/>
        <end position="80"/>
    </location>
</feature>
<reference evidence="5 6" key="1">
    <citation type="submission" date="2019-07" db="EMBL/GenBank/DDBJ databases">
        <title>Genomic Encyclopedia of Type Strains, Phase III (KMG-III): the genomes of soil and plant-associated and newly described type strains.</title>
        <authorList>
            <person name="Whitman W."/>
        </authorList>
    </citation>
    <scope>NUCLEOTIDE SEQUENCE [LARGE SCALE GENOMIC DNA]</scope>
    <source>
        <strain evidence="5 6">BL24</strain>
    </source>
</reference>
<dbReference type="InterPro" id="IPR036388">
    <property type="entry name" value="WH-like_DNA-bd_sf"/>
</dbReference>
<dbReference type="PROSITE" id="PS00622">
    <property type="entry name" value="HTH_LUXR_1"/>
    <property type="match status" value="1"/>
</dbReference>
<dbReference type="Proteomes" id="UP000323257">
    <property type="component" value="Unassembled WGS sequence"/>
</dbReference>
<evidence type="ECO:0000256" key="1">
    <source>
        <dbReference type="ARBA" id="ARBA00023015"/>
    </source>
</evidence>
<keyword evidence="2" id="KW-0238">DNA-binding</keyword>
<protein>
    <submittedName>
        <fullName evidence="5">Regulatory LuxR family protein</fullName>
    </submittedName>
</protein>
<comment type="caution">
    <text evidence="5">The sequence shown here is derived from an EMBL/GenBank/DDBJ whole genome shotgun (WGS) entry which is preliminary data.</text>
</comment>
<dbReference type="SMART" id="SM00421">
    <property type="entry name" value="HTH_LUXR"/>
    <property type="match status" value="1"/>
</dbReference>
<dbReference type="PANTHER" id="PTHR43214">
    <property type="entry name" value="TWO-COMPONENT RESPONSE REGULATOR"/>
    <property type="match status" value="1"/>
</dbReference>
<evidence type="ECO:0000259" key="4">
    <source>
        <dbReference type="PROSITE" id="PS50043"/>
    </source>
</evidence>
<gene>
    <name evidence="5" type="ORF">BCM02_10731</name>
</gene>
<dbReference type="Gene3D" id="1.10.10.10">
    <property type="entry name" value="Winged helix-like DNA-binding domain superfamily/Winged helix DNA-binding domain"/>
    <property type="match status" value="1"/>
</dbReference>
<dbReference type="Pfam" id="PF00196">
    <property type="entry name" value="GerE"/>
    <property type="match status" value="1"/>
</dbReference>
<dbReference type="PANTHER" id="PTHR43214:SF24">
    <property type="entry name" value="TRANSCRIPTIONAL REGULATORY PROTEIN NARL-RELATED"/>
    <property type="match status" value="1"/>
</dbReference>
<evidence type="ECO:0000256" key="2">
    <source>
        <dbReference type="ARBA" id="ARBA00023125"/>
    </source>
</evidence>
<dbReference type="InterPro" id="IPR016032">
    <property type="entry name" value="Sig_transdc_resp-reg_C-effctor"/>
</dbReference>
<evidence type="ECO:0000313" key="5">
    <source>
        <dbReference type="EMBL" id="TYP73047.1"/>
    </source>
</evidence>